<gene>
    <name evidence="1" type="ORF">F2Q69_00006944</name>
</gene>
<protein>
    <submittedName>
        <fullName evidence="1">Uncharacterized protein</fullName>
    </submittedName>
</protein>
<dbReference type="Proteomes" id="UP000712600">
    <property type="component" value="Unassembled WGS sequence"/>
</dbReference>
<reference evidence="1" key="1">
    <citation type="submission" date="2019-12" db="EMBL/GenBank/DDBJ databases">
        <title>Genome sequencing and annotation of Brassica cretica.</title>
        <authorList>
            <person name="Studholme D.J."/>
            <person name="Sarris P."/>
        </authorList>
    </citation>
    <scope>NUCLEOTIDE SEQUENCE</scope>
    <source>
        <strain evidence="1">PFS-109/04</strain>
        <tissue evidence="1">Leaf</tissue>
    </source>
</reference>
<dbReference type="AlphaFoldDB" id="A0A8S9NT28"/>
<organism evidence="1 2">
    <name type="scientific">Brassica cretica</name>
    <name type="common">Mustard</name>
    <dbReference type="NCBI Taxonomy" id="69181"/>
    <lineage>
        <taxon>Eukaryota</taxon>
        <taxon>Viridiplantae</taxon>
        <taxon>Streptophyta</taxon>
        <taxon>Embryophyta</taxon>
        <taxon>Tracheophyta</taxon>
        <taxon>Spermatophyta</taxon>
        <taxon>Magnoliopsida</taxon>
        <taxon>eudicotyledons</taxon>
        <taxon>Gunneridae</taxon>
        <taxon>Pentapetalae</taxon>
        <taxon>rosids</taxon>
        <taxon>malvids</taxon>
        <taxon>Brassicales</taxon>
        <taxon>Brassicaceae</taxon>
        <taxon>Brassiceae</taxon>
        <taxon>Brassica</taxon>
    </lineage>
</organism>
<name>A0A8S9NT28_BRACR</name>
<evidence type="ECO:0000313" key="1">
    <source>
        <dbReference type="EMBL" id="KAF3508144.1"/>
    </source>
</evidence>
<evidence type="ECO:0000313" key="2">
    <source>
        <dbReference type="Proteomes" id="UP000712600"/>
    </source>
</evidence>
<proteinExistence type="predicted"/>
<accession>A0A8S9NT28</accession>
<comment type="caution">
    <text evidence="1">The sequence shown here is derived from an EMBL/GenBank/DDBJ whole genome shotgun (WGS) entry which is preliminary data.</text>
</comment>
<sequence>MFTKKFPYMDCMCKLSADVLGEVHGDISYGDLEVEAYTQGEFSTRSFIEKV</sequence>
<dbReference type="EMBL" id="QGKX02001521">
    <property type="protein sequence ID" value="KAF3508144.1"/>
    <property type="molecule type" value="Genomic_DNA"/>
</dbReference>